<evidence type="ECO:0000256" key="10">
    <source>
        <dbReference type="ARBA" id="ARBA00023204"/>
    </source>
</evidence>
<dbReference type="GO" id="GO:0003684">
    <property type="term" value="F:damaged DNA binding"/>
    <property type="evidence" value="ECO:0007669"/>
    <property type="project" value="TreeGrafter"/>
</dbReference>
<evidence type="ECO:0000259" key="14">
    <source>
        <dbReference type="Pfam" id="PF02463"/>
    </source>
</evidence>
<evidence type="ECO:0000256" key="5">
    <source>
        <dbReference type="ARBA" id="ARBA00022741"/>
    </source>
</evidence>
<evidence type="ECO:0000256" key="7">
    <source>
        <dbReference type="ARBA" id="ARBA00022840"/>
    </source>
</evidence>
<dbReference type="OrthoDB" id="10265785at2759"/>
<proteinExistence type="inferred from homology"/>
<name>A0A0P1KMF0_9SACH</name>
<accession>A0A0P1KMF0</accession>
<evidence type="ECO:0000256" key="11">
    <source>
        <dbReference type="ARBA" id="ARBA00023242"/>
    </source>
</evidence>
<dbReference type="GO" id="GO:0005524">
    <property type="term" value="F:ATP binding"/>
    <property type="evidence" value="ECO:0007669"/>
    <property type="project" value="UniProtKB-KW"/>
</dbReference>
<comment type="subcellular location">
    <subcellularLocation>
        <location evidence="2">Chromosome</location>
    </subcellularLocation>
    <subcellularLocation>
        <location evidence="1">Nucleus</location>
    </subcellularLocation>
</comment>
<dbReference type="GO" id="GO:0030915">
    <property type="term" value="C:Smc5-Smc6 complex"/>
    <property type="evidence" value="ECO:0007669"/>
    <property type="project" value="TreeGrafter"/>
</dbReference>
<comment type="similarity">
    <text evidence="3">Belongs to the SMC family. SMC6 subfamily.</text>
</comment>
<feature type="domain" description="RecF/RecN/SMC N-terminal" evidence="14">
    <location>
        <begin position="68"/>
        <end position="1069"/>
    </location>
</feature>
<dbReference type="GO" id="GO:0000724">
    <property type="term" value="P:double-strand break repair via homologous recombination"/>
    <property type="evidence" value="ECO:0007669"/>
    <property type="project" value="TreeGrafter"/>
</dbReference>
<feature type="region of interest" description="Disordered" evidence="13">
    <location>
        <begin position="25"/>
        <end position="64"/>
    </location>
</feature>
<evidence type="ECO:0000256" key="2">
    <source>
        <dbReference type="ARBA" id="ARBA00004286"/>
    </source>
</evidence>
<feature type="compositionally biased region" description="Polar residues" evidence="13">
    <location>
        <begin position="48"/>
        <end position="61"/>
    </location>
</feature>
<keyword evidence="5" id="KW-0547">Nucleotide-binding</keyword>
<dbReference type="Pfam" id="PF02463">
    <property type="entry name" value="SMC_N"/>
    <property type="match status" value="1"/>
</dbReference>
<dbReference type="Proteomes" id="UP000236544">
    <property type="component" value="Unassembled WGS sequence"/>
</dbReference>
<feature type="coiled-coil region" evidence="12">
    <location>
        <begin position="825"/>
        <end position="859"/>
    </location>
</feature>
<keyword evidence="10" id="KW-0234">DNA repair</keyword>
<sequence>MDSNDAFAGSSLLAMTENVAMATGSPTVFHDGEQRPSKRQRRFAPMTQHDSQTGTAGSQDANLDPPGFIKRVQLKNFMCHEHFELELGPRLNFIVGNNGSGKSAVLTAITIGLGAKAADTNRGSSLKDLIREGCNSSKIVVVLSNKGFGGYEQGTYGTEIRIERTLKKSGPAGFSLKSEAGKEISNKKRDLQAIVDYFAVPVMNPMCFLSQDAARSFLTATTPADKYKHFMRGTLLEDTEVNLRKALEIATTAQSSLNYHAENVKLLRQDYDHSKKLLKELTANHDLTDRKRALQGKLLWLSVVENEKSQNKLVVADAHYLAKIKESEEKVASKTAYKDQLRLDQATAEQQLEDTLSSWQTKKRLADEAQSLMHSARMEYNMQKEHREETQKQIDDAEAKVCQFENTIRNFEERLEKQMGGDKKRMHEEIEGLKERIKIQQESYSSMNIQLQELRNQEEVVTSNALPKIGSLQKSIHEKAQQIRDISQGKRNFLSNFDPHMEKLVRLIEQRKSEFSSKPVGPLGNYVTVKSQFQEWARPIQRYLGGTLSAFVVANVSDGTLLKSLIRACQIRSNVNVITYKLNEFDFEAGKSRSEYPSVSDALEFKSKSLQCLFVDQNRIEKVVLVTNKSDARDLLKRHNKNVIMTLSLRDNKSGYQSSLSAHGGFRIDTIEYQDKMKLTTKVSDTTFLTEIISEEKKELANLTSQRNDRLKNIGTEIATLKEEMASAKGKISEFSKKEAALRLELERELDTSAIEQAESDKQVYINALASYNLALDEVNEKIDIIRQKVQPLKIKYEKANNELNTDASTLDDLKHIISKGSSRLEKLQDDIGYSEKKIEKYQQKRAELQQKINEFKDGIGTQISNAETYCARAVAFAGDMPETREDTKAEIDRITHRIQLAENRVGLSQDQIMSLFENAKLKYKDAEQKFVNVDKAVIQLNESLKRRWQSLTYAKTDTCVTADTDFKESLRFRNFSGGLNFNFSKETLNMLVKTPNDEKPRNVDTFSGGEKSFSQISLLLATWRPMRSRIIALDEFDVFMDQVNRQIGTKLIMTKLSKESRTQTVIITPQDIGKIANFEDPGIRIHRMKDPERLNNSSYYT</sequence>
<evidence type="ECO:0000256" key="12">
    <source>
        <dbReference type="SAM" id="Coils"/>
    </source>
</evidence>
<keyword evidence="8 12" id="KW-0175">Coiled coil</keyword>
<keyword evidence="11" id="KW-0539">Nucleus</keyword>
<protein>
    <submittedName>
        <fullName evidence="15">LAQU0S01e02916g1_1</fullName>
    </submittedName>
</protein>
<dbReference type="SUPFAM" id="SSF57997">
    <property type="entry name" value="Tropomyosin"/>
    <property type="match status" value="1"/>
</dbReference>
<evidence type="ECO:0000313" key="16">
    <source>
        <dbReference type="Proteomes" id="UP000236544"/>
    </source>
</evidence>
<dbReference type="GO" id="GO:0016887">
    <property type="term" value="F:ATP hydrolysis activity"/>
    <property type="evidence" value="ECO:0007669"/>
    <property type="project" value="InterPro"/>
</dbReference>
<evidence type="ECO:0000256" key="8">
    <source>
        <dbReference type="ARBA" id="ARBA00023054"/>
    </source>
</evidence>
<keyword evidence="7" id="KW-0067">ATP-binding</keyword>
<dbReference type="SUPFAM" id="SSF52540">
    <property type="entry name" value="P-loop containing nucleoside triphosphate hydrolases"/>
    <property type="match status" value="1"/>
</dbReference>
<gene>
    <name evidence="15" type="ORF">LAQU0_S01e02916g</name>
</gene>
<dbReference type="InterPro" id="IPR003395">
    <property type="entry name" value="RecF/RecN/SMC_N"/>
</dbReference>
<evidence type="ECO:0000256" key="4">
    <source>
        <dbReference type="ARBA" id="ARBA00022454"/>
    </source>
</evidence>
<dbReference type="InterPro" id="IPR027417">
    <property type="entry name" value="P-loop_NTPase"/>
</dbReference>
<keyword evidence="9" id="KW-0233">DNA recombination</keyword>
<dbReference type="EMBL" id="LN890560">
    <property type="protein sequence ID" value="CUS20274.1"/>
    <property type="molecule type" value="Genomic_DNA"/>
</dbReference>
<keyword evidence="16" id="KW-1185">Reference proteome</keyword>
<keyword evidence="4" id="KW-0158">Chromosome</keyword>
<feature type="coiled-coil region" evidence="12">
    <location>
        <begin position="380"/>
        <end position="457"/>
    </location>
</feature>
<dbReference type="GO" id="GO:0003697">
    <property type="term" value="F:single-stranded DNA binding"/>
    <property type="evidence" value="ECO:0007669"/>
    <property type="project" value="TreeGrafter"/>
</dbReference>
<evidence type="ECO:0000256" key="9">
    <source>
        <dbReference type="ARBA" id="ARBA00023172"/>
    </source>
</evidence>
<dbReference type="GO" id="GO:0005634">
    <property type="term" value="C:nucleus"/>
    <property type="evidence" value="ECO:0007669"/>
    <property type="project" value="UniProtKB-SubCell"/>
</dbReference>
<dbReference type="GO" id="GO:0035861">
    <property type="term" value="C:site of double-strand break"/>
    <property type="evidence" value="ECO:0007669"/>
    <property type="project" value="TreeGrafter"/>
</dbReference>
<evidence type="ECO:0000256" key="6">
    <source>
        <dbReference type="ARBA" id="ARBA00022763"/>
    </source>
</evidence>
<dbReference type="AlphaFoldDB" id="A0A0P1KMF0"/>
<keyword evidence="6" id="KW-0227">DNA damage</keyword>
<evidence type="ECO:0000256" key="1">
    <source>
        <dbReference type="ARBA" id="ARBA00004123"/>
    </source>
</evidence>
<organism evidence="15 16">
    <name type="scientific">Lachancea quebecensis</name>
    <dbReference type="NCBI Taxonomy" id="1654605"/>
    <lineage>
        <taxon>Eukaryota</taxon>
        <taxon>Fungi</taxon>
        <taxon>Dikarya</taxon>
        <taxon>Ascomycota</taxon>
        <taxon>Saccharomycotina</taxon>
        <taxon>Saccharomycetes</taxon>
        <taxon>Saccharomycetales</taxon>
        <taxon>Saccharomycetaceae</taxon>
        <taxon>Lachancea</taxon>
    </lineage>
</organism>
<dbReference type="PANTHER" id="PTHR19306">
    <property type="entry name" value="STRUCTURAL MAINTENANCE OF CHROMOSOMES 5,6 SMC5, SMC6"/>
    <property type="match status" value="1"/>
</dbReference>
<reference evidence="16" key="1">
    <citation type="submission" date="2015-10" db="EMBL/GenBank/DDBJ databases">
        <authorList>
            <person name="Devillers H."/>
        </authorList>
    </citation>
    <scope>NUCLEOTIDE SEQUENCE [LARGE SCALE GENOMIC DNA]</scope>
</reference>
<evidence type="ECO:0000313" key="15">
    <source>
        <dbReference type="EMBL" id="CUS20274.1"/>
    </source>
</evidence>
<dbReference type="Gene3D" id="3.40.50.300">
    <property type="entry name" value="P-loop containing nucleotide triphosphate hydrolases"/>
    <property type="match status" value="2"/>
</dbReference>
<feature type="coiled-coil region" evidence="12">
    <location>
        <begin position="711"/>
        <end position="738"/>
    </location>
</feature>
<dbReference type="PANTHER" id="PTHR19306:SF6">
    <property type="entry name" value="STRUCTURAL MAINTENANCE OF CHROMOSOMES PROTEIN 6"/>
    <property type="match status" value="1"/>
</dbReference>
<evidence type="ECO:0000256" key="3">
    <source>
        <dbReference type="ARBA" id="ARBA00006793"/>
    </source>
</evidence>
<evidence type="ECO:0000256" key="13">
    <source>
        <dbReference type="SAM" id="MobiDB-lite"/>
    </source>
</evidence>